<sequence length="301" mass="34080">MASTTPPADVPLPNEADDIKMWQQRVAVIVPLKGAENFEQWNISIEMQARNMGYIDHLLGEIPHSPATDKYHGVLTSIIWQSLTERMHRNLSHAGWTSRMRVTGMMDLIRTDCGFEADIAIMELLARFHESSRSDFATTRAWLDHHQDLWARINKIEPISDKIWMSQTIKAVEHSFPDVHSSWKIKGLSKNLLNKAEMLQYLSYEANRPEAEQKIGFATQGKPKSSTSKKPKSAKKTNNTSNDMTLECGCVIKPGRPIHLAEACWRLHPEKKPGYLFEVEDFGLPWVAKPIFCSASGLLAS</sequence>
<name>A0A9P7TYF0_9HYPO</name>
<evidence type="ECO:0000313" key="3">
    <source>
        <dbReference type="Proteomes" id="UP000707071"/>
    </source>
</evidence>
<organism evidence="2 3">
    <name type="scientific">Claviceps aff. purpurea</name>
    <dbReference type="NCBI Taxonomy" id="1967640"/>
    <lineage>
        <taxon>Eukaryota</taxon>
        <taxon>Fungi</taxon>
        <taxon>Dikarya</taxon>
        <taxon>Ascomycota</taxon>
        <taxon>Pezizomycotina</taxon>
        <taxon>Sordariomycetes</taxon>
        <taxon>Hypocreomycetidae</taxon>
        <taxon>Hypocreales</taxon>
        <taxon>Clavicipitaceae</taxon>
        <taxon>Claviceps</taxon>
    </lineage>
</organism>
<comment type="caution">
    <text evidence="2">The sequence shown here is derived from an EMBL/GenBank/DDBJ whole genome shotgun (WGS) entry which is preliminary data.</text>
</comment>
<reference evidence="2 3" key="1">
    <citation type="journal article" date="2020" name="bioRxiv">
        <title>Whole genome comparisons of ergot fungi reveals the divergence and evolution of species within the genus Claviceps are the result of varying mechanisms driving genome evolution and host range expansion.</title>
        <authorList>
            <person name="Wyka S.A."/>
            <person name="Mondo S.J."/>
            <person name="Liu M."/>
            <person name="Dettman J."/>
            <person name="Nalam V."/>
            <person name="Broders K.D."/>
        </authorList>
    </citation>
    <scope>NUCLEOTIDE SEQUENCE [LARGE SCALE GENOMIC DNA]</scope>
    <source>
        <strain evidence="2 3">Clav52</strain>
    </source>
</reference>
<keyword evidence="3" id="KW-1185">Reference proteome</keyword>
<accession>A0A9P7TYF0</accession>
<proteinExistence type="predicted"/>
<feature type="non-terminal residue" evidence="2">
    <location>
        <position position="301"/>
    </location>
</feature>
<evidence type="ECO:0000256" key="1">
    <source>
        <dbReference type="SAM" id="MobiDB-lite"/>
    </source>
</evidence>
<evidence type="ECO:0000313" key="2">
    <source>
        <dbReference type="EMBL" id="KAG6286334.1"/>
    </source>
</evidence>
<dbReference type="Proteomes" id="UP000707071">
    <property type="component" value="Unassembled WGS sequence"/>
</dbReference>
<protein>
    <submittedName>
        <fullName evidence="2">Uncharacterized protein</fullName>
    </submittedName>
</protein>
<feature type="region of interest" description="Disordered" evidence="1">
    <location>
        <begin position="216"/>
        <end position="240"/>
    </location>
</feature>
<dbReference type="EMBL" id="SRRH01000640">
    <property type="protein sequence ID" value="KAG6286334.1"/>
    <property type="molecule type" value="Genomic_DNA"/>
</dbReference>
<gene>
    <name evidence="2" type="ORF">E4U09_006800</name>
</gene>
<dbReference type="AlphaFoldDB" id="A0A9P7TYF0"/>